<feature type="region of interest" description="Disordered" evidence="1">
    <location>
        <begin position="361"/>
        <end position="385"/>
    </location>
</feature>
<feature type="region of interest" description="Disordered" evidence="1">
    <location>
        <begin position="220"/>
        <end position="253"/>
    </location>
</feature>
<dbReference type="GO" id="GO:0070973">
    <property type="term" value="P:protein localization to endoplasmic reticulum exit site"/>
    <property type="evidence" value="ECO:0007669"/>
    <property type="project" value="TreeGrafter"/>
</dbReference>
<dbReference type="STRING" id="3476.A0A2P5AVT6"/>
<organism evidence="2 3">
    <name type="scientific">Parasponia andersonii</name>
    <name type="common">Sponia andersonii</name>
    <dbReference type="NCBI Taxonomy" id="3476"/>
    <lineage>
        <taxon>Eukaryota</taxon>
        <taxon>Viridiplantae</taxon>
        <taxon>Streptophyta</taxon>
        <taxon>Embryophyta</taxon>
        <taxon>Tracheophyta</taxon>
        <taxon>Spermatophyta</taxon>
        <taxon>Magnoliopsida</taxon>
        <taxon>eudicotyledons</taxon>
        <taxon>Gunneridae</taxon>
        <taxon>Pentapetalae</taxon>
        <taxon>rosids</taxon>
        <taxon>fabids</taxon>
        <taxon>Rosales</taxon>
        <taxon>Cannabaceae</taxon>
        <taxon>Parasponia</taxon>
    </lineage>
</organism>
<feature type="region of interest" description="Disordered" evidence="1">
    <location>
        <begin position="96"/>
        <end position="134"/>
    </location>
</feature>
<dbReference type="OrthoDB" id="1661410at2759"/>
<dbReference type="PANTHER" id="PTHR13402:SF6">
    <property type="entry name" value="SECRETORY 16, ISOFORM I"/>
    <property type="match status" value="1"/>
</dbReference>
<evidence type="ECO:0000313" key="2">
    <source>
        <dbReference type="EMBL" id="PON40657.1"/>
    </source>
</evidence>
<keyword evidence="3" id="KW-1185">Reference proteome</keyword>
<gene>
    <name evidence="2" type="ORF">PanWU01x14_295620</name>
</gene>
<dbReference type="EMBL" id="JXTB01000434">
    <property type="protein sequence ID" value="PON40657.1"/>
    <property type="molecule type" value="Genomic_DNA"/>
</dbReference>
<accession>A0A2P5AVT6</accession>
<name>A0A2P5AVT6_PARAD</name>
<reference evidence="3" key="1">
    <citation type="submission" date="2016-06" db="EMBL/GenBank/DDBJ databases">
        <title>Parallel loss of symbiosis genes in relatives of nitrogen-fixing non-legume Parasponia.</title>
        <authorList>
            <person name="Van Velzen R."/>
            <person name="Holmer R."/>
            <person name="Bu F."/>
            <person name="Rutten L."/>
            <person name="Van Zeijl A."/>
            <person name="Liu W."/>
            <person name="Santuari L."/>
            <person name="Cao Q."/>
            <person name="Sharma T."/>
            <person name="Shen D."/>
            <person name="Roswanjaya Y."/>
            <person name="Wardhani T."/>
            <person name="Kalhor M.S."/>
            <person name="Jansen J."/>
            <person name="Van den Hoogen J."/>
            <person name="Gungor B."/>
            <person name="Hartog M."/>
            <person name="Hontelez J."/>
            <person name="Verver J."/>
            <person name="Yang W.-C."/>
            <person name="Schijlen E."/>
            <person name="Repin R."/>
            <person name="Schilthuizen M."/>
            <person name="Schranz E."/>
            <person name="Heidstra R."/>
            <person name="Miyata K."/>
            <person name="Fedorova E."/>
            <person name="Kohlen W."/>
            <person name="Bisseling T."/>
            <person name="Smit S."/>
            <person name="Geurts R."/>
        </authorList>
    </citation>
    <scope>NUCLEOTIDE SEQUENCE [LARGE SCALE GENOMIC DNA]</scope>
    <source>
        <strain evidence="3">cv. WU1-14</strain>
    </source>
</reference>
<feature type="compositionally biased region" description="Polar residues" evidence="1">
    <location>
        <begin position="361"/>
        <end position="384"/>
    </location>
</feature>
<dbReference type="GO" id="GO:0070971">
    <property type="term" value="C:endoplasmic reticulum exit site"/>
    <property type="evidence" value="ECO:0007669"/>
    <property type="project" value="TreeGrafter"/>
</dbReference>
<sequence length="432" mass="46238">MKSYFQGGYTTNLAPAKLVGKLLNFFDSTAHRVVGGLPPPAPSTSQGSVLSNEHLHQQMAPRVSSSQSTMVMSSLMPSASMEPISEWTADGNRMTMHNRSVSEPDFGRTPRQVDSSKEITSADSQGKGSVSGGTSRFSRFGFGSQLLQKTVGLVLRPRSGKQAKLGEENKFYYDEKLKRWVEEGAEVPTEEAVLPPPPTTASLQNGMSDYNLKSAFKSEVSPLNSSPDLKSSTPSEYSSGMPPIPPSSNQFSARGRMGVRSRYVDTFNQGGGRPANLFQSPSIPSVKPAVAANAKFFIPTAAPIEQTMEAIAETVHEDVPTSDDASTSTMSDAFQVQPPLSSTMQRFPSMGNIPSQGVMTNGHGSLSSHSRRTASWSGSFNGSFSPPKATEVKSLGEALGISPSSFMPSDPSLMRTQMNGGNFADDLQEVEL</sequence>
<dbReference type="GO" id="GO:0012507">
    <property type="term" value="C:ER to Golgi transport vesicle membrane"/>
    <property type="evidence" value="ECO:0007669"/>
    <property type="project" value="TreeGrafter"/>
</dbReference>
<dbReference type="AlphaFoldDB" id="A0A2P5AVT6"/>
<comment type="caution">
    <text evidence="2">The sequence shown here is derived from an EMBL/GenBank/DDBJ whole genome shotgun (WGS) entry which is preliminary data.</text>
</comment>
<evidence type="ECO:0000256" key="1">
    <source>
        <dbReference type="SAM" id="MobiDB-lite"/>
    </source>
</evidence>
<dbReference type="PANTHER" id="PTHR13402">
    <property type="entry name" value="RGPR-RELATED"/>
    <property type="match status" value="1"/>
</dbReference>
<feature type="compositionally biased region" description="Polar residues" evidence="1">
    <location>
        <begin position="118"/>
        <end position="127"/>
    </location>
</feature>
<feature type="compositionally biased region" description="Polar residues" evidence="1">
    <location>
        <begin position="221"/>
        <end position="238"/>
    </location>
</feature>
<proteinExistence type="predicted"/>
<dbReference type="GO" id="GO:0007030">
    <property type="term" value="P:Golgi organization"/>
    <property type="evidence" value="ECO:0007669"/>
    <property type="project" value="TreeGrafter"/>
</dbReference>
<evidence type="ECO:0000313" key="3">
    <source>
        <dbReference type="Proteomes" id="UP000237105"/>
    </source>
</evidence>
<protein>
    <submittedName>
        <fullName evidence="2">COPII coat assembly protein, Sec</fullName>
    </submittedName>
</protein>
<dbReference type="Proteomes" id="UP000237105">
    <property type="component" value="Unassembled WGS sequence"/>
</dbReference>